<evidence type="ECO:0000313" key="4">
    <source>
        <dbReference type="RefSeq" id="XP_011500645.1"/>
    </source>
</evidence>
<feature type="compositionally biased region" description="Basic and acidic residues" evidence="1">
    <location>
        <begin position="227"/>
        <end position="238"/>
    </location>
</feature>
<reference evidence="4" key="1">
    <citation type="submission" date="2025-08" db="UniProtKB">
        <authorList>
            <consortium name="RefSeq"/>
        </authorList>
    </citation>
    <scope>IDENTIFICATION</scope>
</reference>
<keyword evidence="3" id="KW-1185">Reference proteome</keyword>
<organism evidence="3 4">
    <name type="scientific">Ceratosolen solmsi marchali</name>
    <dbReference type="NCBI Taxonomy" id="326594"/>
    <lineage>
        <taxon>Eukaryota</taxon>
        <taxon>Metazoa</taxon>
        <taxon>Ecdysozoa</taxon>
        <taxon>Arthropoda</taxon>
        <taxon>Hexapoda</taxon>
        <taxon>Insecta</taxon>
        <taxon>Pterygota</taxon>
        <taxon>Neoptera</taxon>
        <taxon>Endopterygota</taxon>
        <taxon>Hymenoptera</taxon>
        <taxon>Apocrita</taxon>
        <taxon>Proctotrupomorpha</taxon>
        <taxon>Chalcidoidea</taxon>
        <taxon>Agaonidae</taxon>
        <taxon>Agaoninae</taxon>
        <taxon>Ceratosolen</taxon>
    </lineage>
</organism>
<dbReference type="PANTHER" id="PTHR41967:SF6">
    <property type="entry name" value="FI19406P1-RELATED"/>
    <property type="match status" value="1"/>
</dbReference>
<protein>
    <submittedName>
        <fullName evidence="4">Uncharacterized protein LOC105364427</fullName>
    </submittedName>
</protein>
<evidence type="ECO:0000313" key="3">
    <source>
        <dbReference type="Proteomes" id="UP000695007"/>
    </source>
</evidence>
<feature type="compositionally biased region" description="Basic and acidic residues" evidence="1">
    <location>
        <begin position="245"/>
        <end position="256"/>
    </location>
</feature>
<dbReference type="RefSeq" id="XP_011500645.1">
    <property type="nucleotide sequence ID" value="XM_011502343.1"/>
</dbReference>
<dbReference type="GeneID" id="105364427"/>
<evidence type="ECO:0000259" key="2">
    <source>
        <dbReference type="Pfam" id="PF15995"/>
    </source>
</evidence>
<feature type="region of interest" description="Disordered" evidence="1">
    <location>
        <begin position="227"/>
        <end position="278"/>
    </location>
</feature>
<accession>A0AAJ6YM75</accession>
<proteinExistence type="predicted"/>
<dbReference type="Pfam" id="PF15995">
    <property type="entry name" value="DUF4771"/>
    <property type="match status" value="1"/>
</dbReference>
<gene>
    <name evidence="4" type="primary">LOC105364427</name>
</gene>
<dbReference type="InterPro" id="IPR031936">
    <property type="entry name" value="DUF4771"/>
</dbReference>
<evidence type="ECO:0000256" key="1">
    <source>
        <dbReference type="SAM" id="MobiDB-lite"/>
    </source>
</evidence>
<dbReference type="PANTHER" id="PTHR41967">
    <property type="entry name" value="FI19406P1-RELATED"/>
    <property type="match status" value="1"/>
</dbReference>
<sequence>MNADMRRQRQLEYEKKLNTWADIGKKKQKSLKEKLKKFTGFPFWYTEFSLLQLQYLKELKDTMFQDKEEQTTFRTLNTLSNIGIITDTLKVESRIVRKYLNKYNTDPIRFLCEIYKAVSGDYFENEEFKRYNCTERIILSGIAFLELPKIILELQKRLPPVHEGTYLAKPKPPRVRRPIKKISPYLEKLLMPPHWKAYAVKLEKWRIKCSTSIRPVVILPKIVNTHDKRATAEGERKGTSITPQKNKDDKHIERINSIEQTSSGLEDKNKKQDINNSSDVNFQEFSSVDAKYKQDIHSFSMQDWTNPPSPCPYKYRKLMEKVGPVKTDKDFFNELGYENKKKYYPSGRKNLSVKMQSYLLGLESNLYKVTDDVDKLTCKVGAIAKEIFESDQKCSPCCVCEQTQKTEIKLHNTKSPHLMIDSILTVKDDKTQVIGATAMHSPASSISSIGEPLRIPSSEKLVKNVIITGTATTVDGETVKQVEGISKAIEHVPHHTLRPEINTIEIRNVPPCACSKDAQENEIDEEIIVKDKYADMCYGRKYRPDEGPAYSCKEFKKNEPVEEDYEYKEYNSDKYMMNNDATCGCGIEFEKCSLDDEAEYPNSIKSEFENIQEYSCEAKGPYRICKRCGRKVDAKCSIIPIRKTNLTKYNKNLRKEIADECSCHSLSEYLKFNIDKMTCLKPKKETFNKQMITEKNESKKLSIKSTNIHSQTENQTTDSAEIKIVPNNSQVSTRSTASLLDAEKHEEYCQLEKKMMEKNASKGDNFDKNTEEEIMKSSSLKYISTNGGPYGWKTKSEEELPTEYTLSHLVPPKYPLCSIPTADGKSTCKCRENRNNRKILLYNIGGMVNESQNNRQDPPQKDSLPRVIEGVTWLSPEPSIRRSEEYVPEYELYDSPYDKMCKVSTKMLTCSDNKEANNNATTSRSQDWENSFNDPYLSEFYTQKKAKVSCSKKCSKFPKQNEKIRQLRVMKPVCECKYERKIMKKNEEQRNRLYRQNRVKSLNRISDTSMPASPSQNLMATQSSNSNNTVMKYSGIEDTGKTIKAQVEISSITMQTPVVTPVQSKYSHNNSFDISYQSDTSDKMTENLPIKVDESHNVLLSKNEFSKDRKKLFSGDTNQLMGIQDEHKDYGGIENNMTNPDTNIINTLNGNSSQLKSTTKMKRSPSFYDRLEEELKIQMRHELEKMATEDFISVKLPGFYKMPQLLYWISYRTKGMYLIGSQKESMEEAIDKNKWSIINERISRKNIPPIIMVKKEDKKTLNFNKAMYWKKKIAEYKLKFYTQLRQDILNFSRDVWPLMEFGKFPDIIFKQAYFTYLPSREKDAQVVRLWMG</sequence>
<name>A0AAJ6YM75_9HYME</name>
<dbReference type="KEGG" id="csol:105364427"/>
<dbReference type="Proteomes" id="UP000695007">
    <property type="component" value="Unplaced"/>
</dbReference>
<feature type="domain" description="DUF4771" evidence="2">
    <location>
        <begin position="1190"/>
        <end position="1323"/>
    </location>
</feature>